<protein>
    <submittedName>
        <fullName evidence="2">Uncharacterized protein</fullName>
    </submittedName>
</protein>
<gene>
    <name evidence="2" type="ORF">GRI99_13915</name>
</gene>
<keyword evidence="1" id="KW-0472">Membrane</keyword>
<dbReference type="Proteomes" id="UP000466966">
    <property type="component" value="Unassembled WGS sequence"/>
</dbReference>
<organism evidence="2 3">
    <name type="scientific">Alteraurantiacibacter buctensis</name>
    <dbReference type="NCBI Taxonomy" id="1503981"/>
    <lineage>
        <taxon>Bacteria</taxon>
        <taxon>Pseudomonadati</taxon>
        <taxon>Pseudomonadota</taxon>
        <taxon>Alphaproteobacteria</taxon>
        <taxon>Sphingomonadales</taxon>
        <taxon>Erythrobacteraceae</taxon>
        <taxon>Alteraurantiacibacter</taxon>
    </lineage>
</organism>
<name>A0A844YWK7_9SPHN</name>
<comment type="caution">
    <text evidence="2">The sequence shown here is derived from an EMBL/GenBank/DDBJ whole genome shotgun (WGS) entry which is preliminary data.</text>
</comment>
<keyword evidence="1" id="KW-0812">Transmembrane</keyword>
<reference evidence="2 3" key="1">
    <citation type="submission" date="2019-12" db="EMBL/GenBank/DDBJ databases">
        <title>Genomic-based taxomic classification of the family Erythrobacteraceae.</title>
        <authorList>
            <person name="Xu L."/>
        </authorList>
    </citation>
    <scope>NUCLEOTIDE SEQUENCE [LARGE SCALE GENOMIC DNA]</scope>
    <source>
        <strain evidence="2 3">M0322</strain>
    </source>
</reference>
<accession>A0A844YWK7</accession>
<evidence type="ECO:0000313" key="3">
    <source>
        <dbReference type="Proteomes" id="UP000466966"/>
    </source>
</evidence>
<dbReference type="OrthoDB" id="7390991at2"/>
<dbReference type="RefSeq" id="WP_160772666.1">
    <property type="nucleotide sequence ID" value="NZ_WTYV01000006.1"/>
</dbReference>
<evidence type="ECO:0000313" key="2">
    <source>
        <dbReference type="EMBL" id="MXO72725.1"/>
    </source>
</evidence>
<evidence type="ECO:0000256" key="1">
    <source>
        <dbReference type="SAM" id="Phobius"/>
    </source>
</evidence>
<proteinExistence type="predicted"/>
<dbReference type="AlphaFoldDB" id="A0A844YWK7"/>
<sequence length="193" mass="21427">MPALAEDERQAAVGNTPVAALPQSDAEWMVWMPDPASVARPELAFVEDQEDRDNYEKYYYFHRPDTDFATALGDLRDCDAHARGLHRGSYYPDSSAAMTQYGPLAGAAGGLLVGVVADAIFGPAELRRKRRVNMRRCMFFKGYDRFGIDEVLWGSFNFEEGNGEVTEADRQRMLAQQALVASGPRPTTQDLGL</sequence>
<dbReference type="EMBL" id="WTYV01000006">
    <property type="protein sequence ID" value="MXO72725.1"/>
    <property type="molecule type" value="Genomic_DNA"/>
</dbReference>
<keyword evidence="1" id="KW-1133">Transmembrane helix</keyword>
<feature type="transmembrane region" description="Helical" evidence="1">
    <location>
        <begin position="104"/>
        <end position="126"/>
    </location>
</feature>
<keyword evidence="3" id="KW-1185">Reference proteome</keyword>